<gene>
    <name evidence="3" type="ORF">HK099_004626</name>
</gene>
<evidence type="ECO:0000313" key="4">
    <source>
        <dbReference type="Proteomes" id="UP001211065"/>
    </source>
</evidence>
<feature type="region of interest" description="Disordered" evidence="2">
    <location>
        <begin position="1"/>
        <end position="20"/>
    </location>
</feature>
<name>A0AAD5XZH6_9FUNG</name>
<sequence length="502" mass="59716">MTSSKSWNSSEEGIENEEPSWITKKLQADLDDQSTTDGDIQANLNLVKNLINKHKSVENYEMEIYNYNSTEYLSEKEKFDDEIFTSNYLNPDIVSTSSLKELDQEQVNLTLKLITEKTALNENLKQTNFNFFKYLKKILIYFKQELKKKKEVRELVDILEELGDVMQFRVHFGNEYDLFLKEFFNSNSNNFRDESKSLNNERESDMRDLKEKLLVLRDSNSRQREELEDCNKEKLETLVHIKNLEDTLIQTKKKIEDLKNNLEFYQNENNNLKISKKNLSEKFELCSISEKTFRENFLEQKTIVKDFSLKTFHLENLLQQHKDALEEARIYHENYKECQKMVNISNNLNISHLKHVVQKSFGNEDYNSEVEVVEEIIGSEKSDDIVEIQALKAELKMVRDRYDVDTMVLQKKLTLVESESENFRLIMEEKLKNFKTEEEWNTLLSDLKTLEKEMEKKESDILIKEKLIKEFKESYFKMSAELNEKKEDCFKLNLSLEKSREE</sequence>
<dbReference type="AlphaFoldDB" id="A0AAD5XZH6"/>
<dbReference type="EMBL" id="JADGJW010000332">
    <property type="protein sequence ID" value="KAJ3219645.1"/>
    <property type="molecule type" value="Genomic_DNA"/>
</dbReference>
<proteinExistence type="predicted"/>
<feature type="compositionally biased region" description="Polar residues" evidence="2">
    <location>
        <begin position="1"/>
        <end position="11"/>
    </location>
</feature>
<comment type="caution">
    <text evidence="3">The sequence shown here is derived from an EMBL/GenBank/DDBJ whole genome shotgun (WGS) entry which is preliminary data.</text>
</comment>
<feature type="coiled-coil region" evidence="1">
    <location>
        <begin position="440"/>
        <end position="467"/>
    </location>
</feature>
<feature type="coiled-coil region" evidence="1">
    <location>
        <begin position="206"/>
        <end position="282"/>
    </location>
</feature>
<evidence type="ECO:0000256" key="1">
    <source>
        <dbReference type="SAM" id="Coils"/>
    </source>
</evidence>
<organism evidence="3 4">
    <name type="scientific">Clydaea vesicula</name>
    <dbReference type="NCBI Taxonomy" id="447962"/>
    <lineage>
        <taxon>Eukaryota</taxon>
        <taxon>Fungi</taxon>
        <taxon>Fungi incertae sedis</taxon>
        <taxon>Chytridiomycota</taxon>
        <taxon>Chytridiomycota incertae sedis</taxon>
        <taxon>Chytridiomycetes</taxon>
        <taxon>Lobulomycetales</taxon>
        <taxon>Lobulomycetaceae</taxon>
        <taxon>Clydaea</taxon>
    </lineage>
</organism>
<keyword evidence="1" id="KW-0175">Coiled coil</keyword>
<evidence type="ECO:0000313" key="3">
    <source>
        <dbReference type="EMBL" id="KAJ3219645.1"/>
    </source>
</evidence>
<accession>A0AAD5XZH6</accession>
<keyword evidence="4" id="KW-1185">Reference proteome</keyword>
<protein>
    <submittedName>
        <fullName evidence="3">Uncharacterized protein</fullName>
    </submittedName>
</protein>
<dbReference type="Proteomes" id="UP001211065">
    <property type="component" value="Unassembled WGS sequence"/>
</dbReference>
<reference evidence="3" key="1">
    <citation type="submission" date="2020-05" db="EMBL/GenBank/DDBJ databases">
        <title>Phylogenomic resolution of chytrid fungi.</title>
        <authorList>
            <person name="Stajich J.E."/>
            <person name="Amses K."/>
            <person name="Simmons R."/>
            <person name="Seto K."/>
            <person name="Myers J."/>
            <person name="Bonds A."/>
            <person name="Quandt C.A."/>
            <person name="Barry K."/>
            <person name="Liu P."/>
            <person name="Grigoriev I."/>
            <person name="Longcore J.E."/>
            <person name="James T.Y."/>
        </authorList>
    </citation>
    <scope>NUCLEOTIDE SEQUENCE</scope>
    <source>
        <strain evidence="3">JEL0476</strain>
    </source>
</reference>
<feature type="non-terminal residue" evidence="3">
    <location>
        <position position="1"/>
    </location>
</feature>
<evidence type="ECO:0000256" key="2">
    <source>
        <dbReference type="SAM" id="MobiDB-lite"/>
    </source>
</evidence>